<gene>
    <name evidence="1" type="ORF">CBOVIS_LOCUS3421</name>
</gene>
<reference evidence="1 2" key="1">
    <citation type="submission" date="2020-04" db="EMBL/GenBank/DDBJ databases">
        <authorList>
            <person name="Laetsch R D."/>
            <person name="Stevens L."/>
            <person name="Kumar S."/>
            <person name="Blaxter L. M."/>
        </authorList>
    </citation>
    <scope>NUCLEOTIDE SEQUENCE [LARGE SCALE GENOMIC DNA]</scope>
</reference>
<dbReference type="Proteomes" id="UP000494206">
    <property type="component" value="Unassembled WGS sequence"/>
</dbReference>
<comment type="caution">
    <text evidence="1">The sequence shown here is derived from an EMBL/GenBank/DDBJ whole genome shotgun (WGS) entry which is preliminary data.</text>
</comment>
<sequence length="100" mass="11458">MEKDSSDTFFDWADEDDILDRQTVHVPLNSKIPTILFGKETELTGIDPYLYVWFNCSVDQHGWKAYIVPIGESIYIDKKCSVVLNLDTGEAQISMKHAIF</sequence>
<dbReference type="EMBL" id="CADEPM010000002">
    <property type="protein sequence ID" value="CAB3400495.1"/>
    <property type="molecule type" value="Genomic_DNA"/>
</dbReference>
<keyword evidence="2" id="KW-1185">Reference proteome</keyword>
<dbReference type="OrthoDB" id="5849400at2759"/>
<dbReference type="AlphaFoldDB" id="A0A8S1EKL7"/>
<organism evidence="1 2">
    <name type="scientific">Caenorhabditis bovis</name>
    <dbReference type="NCBI Taxonomy" id="2654633"/>
    <lineage>
        <taxon>Eukaryota</taxon>
        <taxon>Metazoa</taxon>
        <taxon>Ecdysozoa</taxon>
        <taxon>Nematoda</taxon>
        <taxon>Chromadorea</taxon>
        <taxon>Rhabditida</taxon>
        <taxon>Rhabditina</taxon>
        <taxon>Rhabditomorpha</taxon>
        <taxon>Rhabditoidea</taxon>
        <taxon>Rhabditidae</taxon>
        <taxon>Peloderinae</taxon>
        <taxon>Caenorhabditis</taxon>
    </lineage>
</organism>
<name>A0A8S1EKL7_9PELO</name>
<accession>A0A8S1EKL7</accession>
<protein>
    <submittedName>
        <fullName evidence="1">Uncharacterized protein</fullName>
    </submittedName>
</protein>
<evidence type="ECO:0000313" key="1">
    <source>
        <dbReference type="EMBL" id="CAB3400495.1"/>
    </source>
</evidence>
<proteinExistence type="predicted"/>
<evidence type="ECO:0000313" key="2">
    <source>
        <dbReference type="Proteomes" id="UP000494206"/>
    </source>
</evidence>